<proteinExistence type="predicted"/>
<accession>A0A9Q0RZ96</accession>
<dbReference type="Proteomes" id="UP001151699">
    <property type="component" value="Chromosome X"/>
</dbReference>
<dbReference type="SUPFAM" id="SSF82199">
    <property type="entry name" value="SET domain"/>
    <property type="match status" value="1"/>
</dbReference>
<dbReference type="SUPFAM" id="SSF48452">
    <property type="entry name" value="TPR-like"/>
    <property type="match status" value="1"/>
</dbReference>
<dbReference type="Gene3D" id="1.10.220.160">
    <property type="match status" value="1"/>
</dbReference>
<dbReference type="Gene3D" id="2.170.270.10">
    <property type="entry name" value="SET domain"/>
    <property type="match status" value="2"/>
</dbReference>
<dbReference type="AlphaFoldDB" id="A0A9Q0RZ96"/>
<reference evidence="3" key="1">
    <citation type="submission" date="2022-07" db="EMBL/GenBank/DDBJ databases">
        <authorList>
            <person name="Trinca V."/>
            <person name="Uliana J.V.C."/>
            <person name="Torres T.T."/>
            <person name="Ward R.J."/>
            <person name="Monesi N."/>
        </authorList>
    </citation>
    <scope>NUCLEOTIDE SEQUENCE</scope>
    <source>
        <strain evidence="3">HSMRA1968</strain>
        <tissue evidence="3">Whole embryos</tissue>
    </source>
</reference>
<dbReference type="Gene3D" id="6.10.140.2220">
    <property type="match status" value="1"/>
</dbReference>
<dbReference type="PROSITE" id="PS50005">
    <property type="entry name" value="TPR"/>
    <property type="match status" value="1"/>
</dbReference>
<protein>
    <submittedName>
        <fullName evidence="3">SET and MYND domain-containing protein 4</fullName>
    </submittedName>
</protein>
<sequence length="551" mass="63585">MSDEYAKLWVKDSVNHFYIDIFHKLKRSSQFHDCVVQIKVNDKEKDESLANEYRQSGNELFDKGGYNEAIEMYNKSLCFARNDQLGLVYADRAFCFLNLGMHHECLADIELAKRANYPVSQMSNLEQRKSFCLCQMGASSTPPPLEPKMSFEEDDNMPCVANVLAIKRHPIFDRLFLANCDIEEDKVVLIEKPLVKFFNGDNFKRCHKCLQRNTNLVPCRVCTKALFCDGPCITKNYHQYECNMQFLKCFEGKSGRLYQNCVQFLIRMVVVGLETNETAQELMTFVEGFRAQSSRADVILNDGTANSMLGVCLTHLSLVPYAKGQIKTLIIACIAFDIIMDRPDLAKKFQAIDTQRFLMHYLTHLAAMFIANNILLQSWSYNMIDIIQNDGKETFGVALFNLSTYFNHNCMPNAVRLTTSNHVIIKTIRPIKKGEQICVRYGIDPLWSTSKRRRHLYTLCAFYCNCELCSSDGPSPNEMPIVKSEFDNLAMEMTPLIFSRSKDAEKWQSIKDKLFKFVIKYEYMPITSSIIQAYEFIKMIINRDLFYSTSF</sequence>
<dbReference type="InterPro" id="IPR046341">
    <property type="entry name" value="SET_dom_sf"/>
</dbReference>
<dbReference type="InterPro" id="IPR011990">
    <property type="entry name" value="TPR-like_helical_dom_sf"/>
</dbReference>
<organism evidence="3 4">
    <name type="scientific">Pseudolycoriella hygida</name>
    <dbReference type="NCBI Taxonomy" id="35572"/>
    <lineage>
        <taxon>Eukaryota</taxon>
        <taxon>Metazoa</taxon>
        <taxon>Ecdysozoa</taxon>
        <taxon>Arthropoda</taxon>
        <taxon>Hexapoda</taxon>
        <taxon>Insecta</taxon>
        <taxon>Pterygota</taxon>
        <taxon>Neoptera</taxon>
        <taxon>Endopterygota</taxon>
        <taxon>Diptera</taxon>
        <taxon>Nematocera</taxon>
        <taxon>Sciaroidea</taxon>
        <taxon>Sciaridae</taxon>
        <taxon>Pseudolycoriella</taxon>
    </lineage>
</organism>
<evidence type="ECO:0000313" key="4">
    <source>
        <dbReference type="Proteomes" id="UP001151699"/>
    </source>
</evidence>
<evidence type="ECO:0000256" key="1">
    <source>
        <dbReference type="PROSITE-ProRule" id="PRU00339"/>
    </source>
</evidence>
<dbReference type="EMBL" id="WJQU01000003">
    <property type="protein sequence ID" value="KAJ6638342.1"/>
    <property type="molecule type" value="Genomic_DNA"/>
</dbReference>
<feature type="domain" description="SET" evidence="2">
    <location>
        <begin position="162"/>
        <end position="442"/>
    </location>
</feature>
<dbReference type="OrthoDB" id="7770870at2759"/>
<dbReference type="PANTHER" id="PTHR47111:SF1">
    <property type="entry name" value="SET AND MYND DOMAIN-CONTAINING PROTEIN 4"/>
    <property type="match status" value="1"/>
</dbReference>
<dbReference type="PROSITE" id="PS50280">
    <property type="entry name" value="SET"/>
    <property type="match status" value="1"/>
</dbReference>
<dbReference type="Pfam" id="PF00856">
    <property type="entry name" value="SET"/>
    <property type="match status" value="1"/>
</dbReference>
<dbReference type="Gene3D" id="1.25.40.10">
    <property type="entry name" value="Tetratricopeptide repeat domain"/>
    <property type="match status" value="1"/>
</dbReference>
<comment type="caution">
    <text evidence="3">The sequence shown here is derived from an EMBL/GenBank/DDBJ whole genome shotgun (WGS) entry which is preliminary data.</text>
</comment>
<dbReference type="GO" id="GO:0008170">
    <property type="term" value="F:N-methyltransferase activity"/>
    <property type="evidence" value="ECO:0007669"/>
    <property type="project" value="UniProtKB-ARBA"/>
</dbReference>
<dbReference type="CDD" id="cd20071">
    <property type="entry name" value="SET_SMYD"/>
    <property type="match status" value="1"/>
</dbReference>
<dbReference type="PANTHER" id="PTHR47111">
    <property type="entry name" value="BCDNA.LD29892"/>
    <property type="match status" value="1"/>
</dbReference>
<evidence type="ECO:0000259" key="2">
    <source>
        <dbReference type="PROSITE" id="PS50280"/>
    </source>
</evidence>
<dbReference type="InterPro" id="IPR001214">
    <property type="entry name" value="SET_dom"/>
</dbReference>
<dbReference type="InterPro" id="IPR019734">
    <property type="entry name" value="TPR_rpt"/>
</dbReference>
<dbReference type="GO" id="GO:0008276">
    <property type="term" value="F:protein methyltransferase activity"/>
    <property type="evidence" value="ECO:0007669"/>
    <property type="project" value="UniProtKB-ARBA"/>
</dbReference>
<keyword evidence="4" id="KW-1185">Reference proteome</keyword>
<name>A0A9Q0RZ96_9DIPT</name>
<feature type="repeat" description="TPR" evidence="1">
    <location>
        <begin position="50"/>
        <end position="83"/>
    </location>
</feature>
<dbReference type="GO" id="GO:0008757">
    <property type="term" value="F:S-adenosylmethionine-dependent methyltransferase activity"/>
    <property type="evidence" value="ECO:0007669"/>
    <property type="project" value="UniProtKB-ARBA"/>
</dbReference>
<evidence type="ECO:0000313" key="3">
    <source>
        <dbReference type="EMBL" id="KAJ6638342.1"/>
    </source>
</evidence>
<keyword evidence="1" id="KW-0802">TPR repeat</keyword>
<gene>
    <name evidence="3" type="primary">SMYD4_1</name>
    <name evidence="3" type="ORF">Bhyg_11077</name>
</gene>